<evidence type="ECO:0000256" key="1">
    <source>
        <dbReference type="SAM" id="MobiDB-lite"/>
    </source>
</evidence>
<sequence length="88" mass="9326">MIIQSSVASSRKKSSNRAKQSVCGALPAASRRGVSLAPSFAFEQDSLHSYSSSNSVSSSDDECGSVVGEDYSLLDLSDQNLGWFFVKG</sequence>
<reference evidence="3" key="1">
    <citation type="submission" date="2022-11" db="UniProtKB">
        <authorList>
            <consortium name="WormBaseParasite"/>
        </authorList>
    </citation>
    <scope>IDENTIFICATION</scope>
</reference>
<dbReference type="Proteomes" id="UP000887574">
    <property type="component" value="Unplaced"/>
</dbReference>
<protein>
    <submittedName>
        <fullName evidence="3">Uncharacterized protein</fullName>
    </submittedName>
</protein>
<accession>A0A915CZQ0</accession>
<dbReference type="AlphaFoldDB" id="A0A915CZQ0"/>
<dbReference type="WBParaSite" id="jg14002">
    <property type="protein sequence ID" value="jg14002"/>
    <property type="gene ID" value="jg14002"/>
</dbReference>
<evidence type="ECO:0000313" key="3">
    <source>
        <dbReference type="WBParaSite" id="jg14002"/>
    </source>
</evidence>
<organism evidence="2 3">
    <name type="scientific">Ditylenchus dipsaci</name>
    <dbReference type="NCBI Taxonomy" id="166011"/>
    <lineage>
        <taxon>Eukaryota</taxon>
        <taxon>Metazoa</taxon>
        <taxon>Ecdysozoa</taxon>
        <taxon>Nematoda</taxon>
        <taxon>Chromadorea</taxon>
        <taxon>Rhabditida</taxon>
        <taxon>Tylenchina</taxon>
        <taxon>Tylenchomorpha</taxon>
        <taxon>Sphaerularioidea</taxon>
        <taxon>Anguinidae</taxon>
        <taxon>Anguininae</taxon>
        <taxon>Ditylenchus</taxon>
    </lineage>
</organism>
<keyword evidence="2" id="KW-1185">Reference proteome</keyword>
<feature type="region of interest" description="Disordered" evidence="1">
    <location>
        <begin position="1"/>
        <end position="21"/>
    </location>
</feature>
<proteinExistence type="predicted"/>
<evidence type="ECO:0000313" key="2">
    <source>
        <dbReference type="Proteomes" id="UP000887574"/>
    </source>
</evidence>
<name>A0A915CZQ0_9BILA</name>